<comment type="caution">
    <text evidence="1">The sequence shown here is derived from an EMBL/GenBank/DDBJ whole genome shotgun (WGS) entry which is preliminary data.</text>
</comment>
<evidence type="ECO:0000313" key="1">
    <source>
        <dbReference type="EMBL" id="GAA1245513.1"/>
    </source>
</evidence>
<evidence type="ECO:0000313" key="2">
    <source>
        <dbReference type="Proteomes" id="UP001500037"/>
    </source>
</evidence>
<dbReference type="EMBL" id="BAAALF010000071">
    <property type="protein sequence ID" value="GAA1245513.1"/>
    <property type="molecule type" value="Genomic_DNA"/>
</dbReference>
<keyword evidence="2" id="KW-1185">Reference proteome</keyword>
<dbReference type="Proteomes" id="UP001500037">
    <property type="component" value="Unassembled WGS sequence"/>
</dbReference>
<protein>
    <recommendedName>
        <fullName evidence="3">Zinc finger protein</fullName>
    </recommendedName>
</protein>
<proteinExistence type="predicted"/>
<name>A0ABP4H0A6_9ACTN</name>
<evidence type="ECO:0008006" key="3">
    <source>
        <dbReference type="Google" id="ProtNLM"/>
    </source>
</evidence>
<gene>
    <name evidence="1" type="ORF">GCM10009665_40470</name>
</gene>
<accession>A0ABP4H0A6</accession>
<organism evidence="1 2">
    <name type="scientific">Kitasatospora nipponensis</name>
    <dbReference type="NCBI Taxonomy" id="258049"/>
    <lineage>
        <taxon>Bacteria</taxon>
        <taxon>Bacillati</taxon>
        <taxon>Actinomycetota</taxon>
        <taxon>Actinomycetes</taxon>
        <taxon>Kitasatosporales</taxon>
        <taxon>Streptomycetaceae</taxon>
        <taxon>Kitasatospora</taxon>
    </lineage>
</organism>
<reference evidence="2" key="1">
    <citation type="journal article" date="2019" name="Int. J. Syst. Evol. Microbiol.">
        <title>The Global Catalogue of Microorganisms (GCM) 10K type strain sequencing project: providing services to taxonomists for standard genome sequencing and annotation.</title>
        <authorList>
            <consortium name="The Broad Institute Genomics Platform"/>
            <consortium name="The Broad Institute Genome Sequencing Center for Infectious Disease"/>
            <person name="Wu L."/>
            <person name="Ma J."/>
        </authorList>
    </citation>
    <scope>NUCLEOTIDE SEQUENCE [LARGE SCALE GENOMIC DNA]</scope>
    <source>
        <strain evidence="2">JCM 13004</strain>
    </source>
</reference>
<sequence length="78" mass="8732">MHAQYGDEGPSGPVKQWHMVLDEKSVALCGRDIDPGAATLDQTEWGRTKETCCRACGVNWLQSVPFLADEHDRQDYLP</sequence>